<dbReference type="Proteomes" id="UP000275394">
    <property type="component" value="Unassembled WGS sequence"/>
</dbReference>
<evidence type="ECO:0000256" key="1">
    <source>
        <dbReference type="SAM" id="SignalP"/>
    </source>
</evidence>
<reference evidence="2 3" key="1">
    <citation type="submission" date="2018-11" db="EMBL/GenBank/DDBJ databases">
        <title>Genomic Encyclopedia of Type Strains, Phase IV (KMG-IV): sequencing the most valuable type-strain genomes for metagenomic binning, comparative biology and taxonomic classification.</title>
        <authorList>
            <person name="Goeker M."/>
        </authorList>
    </citation>
    <scope>NUCLEOTIDE SEQUENCE [LARGE SCALE GENOMIC DNA]</scope>
    <source>
        <strain evidence="2 3">DSM 100316</strain>
    </source>
</reference>
<evidence type="ECO:0000313" key="2">
    <source>
        <dbReference type="EMBL" id="ROS01482.1"/>
    </source>
</evidence>
<keyword evidence="3" id="KW-1185">Reference proteome</keyword>
<feature type="signal peptide" evidence="1">
    <location>
        <begin position="1"/>
        <end position="20"/>
    </location>
</feature>
<comment type="caution">
    <text evidence="2">The sequence shown here is derived from an EMBL/GenBank/DDBJ whole genome shotgun (WGS) entry which is preliminary data.</text>
</comment>
<gene>
    <name evidence="2" type="ORF">EDC56_1924</name>
</gene>
<dbReference type="EMBL" id="RKHR01000004">
    <property type="protein sequence ID" value="ROS01482.1"/>
    <property type="molecule type" value="Genomic_DNA"/>
</dbReference>
<accession>A0A3N2DP54</accession>
<keyword evidence="1" id="KW-0732">Signal</keyword>
<dbReference type="AlphaFoldDB" id="A0A3N2DP54"/>
<protein>
    <submittedName>
        <fullName evidence="2">Uncharacterized protein</fullName>
    </submittedName>
</protein>
<name>A0A3N2DP54_9GAMM</name>
<evidence type="ECO:0000313" key="3">
    <source>
        <dbReference type="Proteomes" id="UP000275394"/>
    </source>
</evidence>
<proteinExistence type="predicted"/>
<dbReference type="OrthoDB" id="4750212at2"/>
<organism evidence="2 3">
    <name type="scientific">Sinobacterium caligoides</name>
    <dbReference type="NCBI Taxonomy" id="933926"/>
    <lineage>
        <taxon>Bacteria</taxon>
        <taxon>Pseudomonadati</taxon>
        <taxon>Pseudomonadota</taxon>
        <taxon>Gammaproteobacteria</taxon>
        <taxon>Cellvibrionales</taxon>
        <taxon>Spongiibacteraceae</taxon>
        <taxon>Sinobacterium</taxon>
    </lineage>
</organism>
<feature type="chain" id="PRO_5018024728" evidence="1">
    <location>
        <begin position="21"/>
        <end position="152"/>
    </location>
</feature>
<dbReference type="RefSeq" id="WP_123712270.1">
    <property type="nucleotide sequence ID" value="NZ_RKHR01000004.1"/>
</dbReference>
<sequence length="152" mass="17279">MHRLLIIVSMLLVSSPQLKADTITKLQVCQSITSNSERLRCFDKLELGKASSINAEQGKLKRAFHKQEFGKETWSKSSDKVDEIIATVEKVQKSSYGKQIITLSNQQTWKQLATSHFKLRVGDRVSIERGSLNSFFLSKSNSSKKEKFTRIN</sequence>